<dbReference type="Proteomes" id="UP000306509">
    <property type="component" value="Unassembled WGS sequence"/>
</dbReference>
<proteinExistence type="predicted"/>
<dbReference type="GO" id="GO:0022857">
    <property type="term" value="F:transmembrane transporter activity"/>
    <property type="evidence" value="ECO:0007669"/>
    <property type="project" value="InterPro"/>
</dbReference>
<feature type="transmembrane region" description="Helical" evidence="8">
    <location>
        <begin position="259"/>
        <end position="287"/>
    </location>
</feature>
<dbReference type="GO" id="GO:0005886">
    <property type="term" value="C:plasma membrane"/>
    <property type="evidence" value="ECO:0007669"/>
    <property type="project" value="UniProtKB-SubCell"/>
</dbReference>
<feature type="transmembrane region" description="Helical" evidence="8">
    <location>
        <begin position="168"/>
        <end position="189"/>
    </location>
</feature>
<evidence type="ECO:0000313" key="10">
    <source>
        <dbReference type="Proteomes" id="UP000306509"/>
    </source>
</evidence>
<feature type="transmembrane region" description="Helical" evidence="8">
    <location>
        <begin position="21"/>
        <end position="43"/>
    </location>
</feature>
<evidence type="ECO:0000256" key="1">
    <source>
        <dbReference type="ARBA" id="ARBA00004651"/>
    </source>
</evidence>
<dbReference type="PANTHER" id="PTHR32196">
    <property type="entry name" value="ABC TRANSPORTER PERMEASE PROTEIN YPHD-RELATED-RELATED"/>
    <property type="match status" value="1"/>
</dbReference>
<evidence type="ECO:0000256" key="6">
    <source>
        <dbReference type="ARBA" id="ARBA00022989"/>
    </source>
</evidence>
<feature type="transmembrane region" description="Helical" evidence="8">
    <location>
        <begin position="100"/>
        <end position="121"/>
    </location>
</feature>
<keyword evidence="3" id="KW-1003">Cell membrane</keyword>
<evidence type="ECO:0000256" key="8">
    <source>
        <dbReference type="SAM" id="Phobius"/>
    </source>
</evidence>
<dbReference type="InterPro" id="IPR001851">
    <property type="entry name" value="ABC_transp_permease"/>
</dbReference>
<dbReference type="OrthoDB" id="9784538at2"/>
<dbReference type="CDD" id="cd06579">
    <property type="entry name" value="TM_PBP1_transp_AraH_like"/>
    <property type="match status" value="1"/>
</dbReference>
<keyword evidence="6 8" id="KW-1133">Transmembrane helix</keyword>
<keyword evidence="5 8" id="KW-0812">Transmembrane</keyword>
<dbReference type="RefSeq" id="WP_027296319.1">
    <property type="nucleotide sequence ID" value="NZ_CABMJZ010000034.1"/>
</dbReference>
<feature type="transmembrane region" description="Helical" evidence="8">
    <location>
        <begin position="127"/>
        <end position="147"/>
    </location>
</feature>
<dbReference type="EMBL" id="QGQD01000086">
    <property type="protein sequence ID" value="TLC98733.1"/>
    <property type="molecule type" value="Genomic_DNA"/>
</dbReference>
<evidence type="ECO:0000256" key="3">
    <source>
        <dbReference type="ARBA" id="ARBA00022475"/>
    </source>
</evidence>
<dbReference type="STRING" id="180332.GCA_000797495_00459"/>
<keyword evidence="2" id="KW-0813">Transport</keyword>
<evidence type="ECO:0000256" key="2">
    <source>
        <dbReference type="ARBA" id="ARBA00022448"/>
    </source>
</evidence>
<name>A0A4U8Q3F0_9FIRM</name>
<organism evidence="9 10">
    <name type="scientific">Robinsoniella peoriensis</name>
    <dbReference type="NCBI Taxonomy" id="180332"/>
    <lineage>
        <taxon>Bacteria</taxon>
        <taxon>Bacillati</taxon>
        <taxon>Bacillota</taxon>
        <taxon>Clostridia</taxon>
        <taxon>Lachnospirales</taxon>
        <taxon>Lachnospiraceae</taxon>
        <taxon>Robinsoniella</taxon>
    </lineage>
</organism>
<keyword evidence="7 8" id="KW-0472">Membrane</keyword>
<feature type="transmembrane region" description="Helical" evidence="8">
    <location>
        <begin position="220"/>
        <end position="238"/>
    </location>
</feature>
<gene>
    <name evidence="9" type="primary">rbsC_22</name>
    <name evidence="9" type="ORF">DSM106044_04484</name>
</gene>
<evidence type="ECO:0000313" key="9">
    <source>
        <dbReference type="EMBL" id="TLC98733.1"/>
    </source>
</evidence>
<dbReference type="AlphaFoldDB" id="A0A4U8Q3F0"/>
<evidence type="ECO:0000256" key="7">
    <source>
        <dbReference type="ARBA" id="ARBA00023136"/>
    </source>
</evidence>
<evidence type="ECO:0000256" key="5">
    <source>
        <dbReference type="ARBA" id="ARBA00022692"/>
    </source>
</evidence>
<dbReference type="Pfam" id="PF02653">
    <property type="entry name" value="BPD_transp_2"/>
    <property type="match status" value="1"/>
</dbReference>
<accession>A0A4U8Q3F0</accession>
<comment type="caution">
    <text evidence="9">The sequence shown here is derived from an EMBL/GenBank/DDBJ whole genome shotgun (WGS) entry which is preliminary data.</text>
</comment>
<dbReference type="PANTHER" id="PTHR32196:SF21">
    <property type="entry name" value="ABC TRANSPORTER PERMEASE PROTEIN YPHD-RELATED"/>
    <property type="match status" value="1"/>
</dbReference>
<feature type="transmembrane region" description="Helical" evidence="8">
    <location>
        <begin position="63"/>
        <end position="88"/>
    </location>
</feature>
<keyword evidence="10" id="KW-1185">Reference proteome</keyword>
<evidence type="ECO:0000256" key="4">
    <source>
        <dbReference type="ARBA" id="ARBA00022519"/>
    </source>
</evidence>
<protein>
    <submittedName>
        <fullName evidence="9">Ribose transport system permease protein RbsC</fullName>
    </submittedName>
</protein>
<reference evidence="9 10" key="1">
    <citation type="journal article" date="2019" name="Anaerobe">
        <title>Detection of Robinsoniella peoriensis in multiple bone samples of a trauma patient.</title>
        <authorList>
            <person name="Schrottner P."/>
            <person name="Hartwich K."/>
            <person name="Bunk B."/>
            <person name="Schober I."/>
            <person name="Helbig S."/>
            <person name="Rudolph W.W."/>
            <person name="Gunzer F."/>
        </authorList>
    </citation>
    <scope>NUCLEOTIDE SEQUENCE [LARGE SCALE GENOMIC DNA]</scope>
    <source>
        <strain evidence="9 10">DSM 106044</strain>
    </source>
</reference>
<keyword evidence="4" id="KW-0997">Cell inner membrane</keyword>
<comment type="subcellular location">
    <subcellularLocation>
        <location evidence="1">Cell membrane</location>
        <topology evidence="1">Multi-pass membrane protein</topology>
    </subcellularLocation>
</comment>
<sequence>MTEKTANQMTKRLNGKDLFNKYGILMVFLILFVLLTLITNTFFTSRNLINVLKQVSINGIISVGMMCVLLTGGIDLSVGSIVALSGIVATTFAHPGEYPVIVPIILGVLAGAACGVVNGTLVAFLNLPAFIATLGMLSVASGVALVLSKGRPISNLSEQFRYIGGGTILGLPILIYILAAVFLIGYLILSWTKFGRYLYAIGGNEDAAKASGLSVARIKLFVYMISGICAGLAGTVLASRINAGQPNSGEGYELDAIAAVVIGGTSLNGGIGKVSGTILGVLIVGVINNGMDLLNISSYYQKIVKGSIIVLAVLLDRITKNKNK</sequence>